<protein>
    <submittedName>
        <fullName evidence="1">Uncharacterized protein</fullName>
    </submittedName>
</protein>
<proteinExistence type="predicted"/>
<accession>A0ABQ8TNJ3</accession>
<reference evidence="1 2" key="1">
    <citation type="journal article" date="2022" name="Allergy">
        <title>Genome assembly and annotation of Periplaneta americana reveal a comprehensive cockroach allergen profile.</title>
        <authorList>
            <person name="Wang L."/>
            <person name="Xiong Q."/>
            <person name="Saelim N."/>
            <person name="Wang L."/>
            <person name="Nong W."/>
            <person name="Wan A.T."/>
            <person name="Shi M."/>
            <person name="Liu X."/>
            <person name="Cao Q."/>
            <person name="Hui J.H.L."/>
            <person name="Sookrung N."/>
            <person name="Leung T.F."/>
            <person name="Tungtrongchitr A."/>
            <person name="Tsui S.K.W."/>
        </authorList>
    </citation>
    <scope>NUCLEOTIDE SEQUENCE [LARGE SCALE GENOMIC DNA]</scope>
    <source>
        <strain evidence="1">PWHHKU_190912</strain>
    </source>
</reference>
<sequence>MFEVRKVRFPYLSVGLKNKLDNAPNIIYCCLCSASQFEFGENNNLPEDDPNVMTLPYESVPVASSAQQSSVWLSGRTD</sequence>
<name>A0ABQ8TNJ3_PERAM</name>
<evidence type="ECO:0000313" key="1">
    <source>
        <dbReference type="EMBL" id="KAJ4447496.1"/>
    </source>
</evidence>
<keyword evidence="2" id="KW-1185">Reference proteome</keyword>
<organism evidence="1 2">
    <name type="scientific">Periplaneta americana</name>
    <name type="common">American cockroach</name>
    <name type="synonym">Blatta americana</name>
    <dbReference type="NCBI Taxonomy" id="6978"/>
    <lineage>
        <taxon>Eukaryota</taxon>
        <taxon>Metazoa</taxon>
        <taxon>Ecdysozoa</taxon>
        <taxon>Arthropoda</taxon>
        <taxon>Hexapoda</taxon>
        <taxon>Insecta</taxon>
        <taxon>Pterygota</taxon>
        <taxon>Neoptera</taxon>
        <taxon>Polyneoptera</taxon>
        <taxon>Dictyoptera</taxon>
        <taxon>Blattodea</taxon>
        <taxon>Blattoidea</taxon>
        <taxon>Blattidae</taxon>
        <taxon>Blattinae</taxon>
        <taxon>Periplaneta</taxon>
    </lineage>
</organism>
<evidence type="ECO:0000313" key="2">
    <source>
        <dbReference type="Proteomes" id="UP001148838"/>
    </source>
</evidence>
<dbReference type="EMBL" id="JAJSOF020000005">
    <property type="protein sequence ID" value="KAJ4447496.1"/>
    <property type="molecule type" value="Genomic_DNA"/>
</dbReference>
<comment type="caution">
    <text evidence="1">The sequence shown here is derived from an EMBL/GenBank/DDBJ whole genome shotgun (WGS) entry which is preliminary data.</text>
</comment>
<dbReference type="Proteomes" id="UP001148838">
    <property type="component" value="Unassembled WGS sequence"/>
</dbReference>
<gene>
    <name evidence="1" type="ORF">ANN_09503</name>
</gene>